<dbReference type="Pfam" id="PF03595">
    <property type="entry name" value="SLAC1"/>
    <property type="match status" value="1"/>
</dbReference>
<feature type="transmembrane region" description="Helical" evidence="6">
    <location>
        <begin position="377"/>
        <end position="397"/>
    </location>
</feature>
<evidence type="ECO:0000256" key="1">
    <source>
        <dbReference type="ARBA" id="ARBA00004141"/>
    </source>
</evidence>
<dbReference type="RefSeq" id="XP_007832229.1">
    <property type="nucleotide sequence ID" value="XM_007834038.1"/>
</dbReference>
<evidence type="ECO:0008006" key="9">
    <source>
        <dbReference type="Google" id="ProtNLM"/>
    </source>
</evidence>
<dbReference type="Gene3D" id="1.50.10.150">
    <property type="entry name" value="Voltage-dependent anion channel"/>
    <property type="match status" value="1"/>
</dbReference>
<feature type="transmembrane region" description="Helical" evidence="6">
    <location>
        <begin position="157"/>
        <end position="185"/>
    </location>
</feature>
<dbReference type="KEGG" id="pfy:PFICI_05457"/>
<evidence type="ECO:0000313" key="7">
    <source>
        <dbReference type="EMBL" id="ETS83581.1"/>
    </source>
</evidence>
<dbReference type="OMA" id="LWLFTFW"/>
<dbReference type="EMBL" id="KI912111">
    <property type="protein sequence ID" value="ETS83581.1"/>
    <property type="molecule type" value="Genomic_DNA"/>
</dbReference>
<dbReference type="eggNOG" id="ENOG502QV03">
    <property type="taxonomic scope" value="Eukaryota"/>
</dbReference>
<evidence type="ECO:0000256" key="4">
    <source>
        <dbReference type="ARBA" id="ARBA00023136"/>
    </source>
</evidence>
<dbReference type="OrthoDB" id="2901184at2759"/>
<dbReference type="InParanoid" id="W3XEF6"/>
<dbReference type="AlphaFoldDB" id="W3XEF6"/>
<evidence type="ECO:0000313" key="8">
    <source>
        <dbReference type="Proteomes" id="UP000030651"/>
    </source>
</evidence>
<dbReference type="InterPro" id="IPR038665">
    <property type="entry name" value="Voltage-dep_anion_channel_sf"/>
</dbReference>
<dbReference type="GO" id="GO:0016020">
    <property type="term" value="C:membrane"/>
    <property type="evidence" value="ECO:0007669"/>
    <property type="project" value="UniProtKB-SubCell"/>
</dbReference>
<evidence type="ECO:0000256" key="3">
    <source>
        <dbReference type="ARBA" id="ARBA00022989"/>
    </source>
</evidence>
<sequence>MVVEANLQSSNGGEDGGGGGGSGSGGGGNSSGSLDDDNNNNKPAGSGKIGFRERIEHFTWANFTGTQSTGGIAILLSETPHQFHGLQTAGAVVFILNLVLFAVFCAAMLTRFYLHPYTIKKSMTTVPECLFVGPFFLSCATIIICISRFGVPHTGPWIIVVVRVLFWIYAACTLIYSTTIPVILFYRRLDVFKMNPAIFFTVFNVMLTGTIAASIAQQQPPAQRLPIIVAGIAYQGLGWILCMIYMPWFLGTLWVSGLSPPDQRPGLFMPVGSAGYTIVSLIGCSQALPSNYAYFATHPVGIEVLQIVADWASIFLWLFAFWVFAVALMANLPVALPYRDGRFAAPQMGFKLSWWAIIFPNVGFTIATGFIGNVLEWAAIQWVCTIMTVLLFVFWLMDIALHVKAVVTGRIMWPGKDEDATK</sequence>
<evidence type="ECO:0000256" key="5">
    <source>
        <dbReference type="SAM" id="MobiDB-lite"/>
    </source>
</evidence>
<keyword evidence="2 6" id="KW-0812">Transmembrane</keyword>
<dbReference type="Proteomes" id="UP000030651">
    <property type="component" value="Unassembled WGS sequence"/>
</dbReference>
<keyword evidence="8" id="KW-1185">Reference proteome</keyword>
<keyword evidence="3 6" id="KW-1133">Transmembrane helix</keyword>
<dbReference type="CDD" id="cd09317">
    <property type="entry name" value="TDT_Mae1_like"/>
    <property type="match status" value="1"/>
</dbReference>
<name>W3XEF6_PESFW</name>
<dbReference type="InterPro" id="IPR004695">
    <property type="entry name" value="SLAC1/Mae1/Ssu1/TehA"/>
</dbReference>
<proteinExistence type="predicted"/>
<keyword evidence="4 6" id="KW-0472">Membrane</keyword>
<dbReference type="HOGENOM" id="CLU_030057_2_0_1"/>
<dbReference type="GeneID" id="19270470"/>
<feature type="transmembrane region" description="Helical" evidence="6">
    <location>
        <begin position="267"/>
        <end position="288"/>
    </location>
</feature>
<feature type="transmembrane region" description="Helical" evidence="6">
    <location>
        <begin position="89"/>
        <end position="109"/>
    </location>
</feature>
<dbReference type="InterPro" id="IPR030185">
    <property type="entry name" value="Mae1"/>
</dbReference>
<feature type="transmembrane region" description="Helical" evidence="6">
    <location>
        <begin position="352"/>
        <end position="371"/>
    </location>
</feature>
<feature type="compositionally biased region" description="Gly residues" evidence="5">
    <location>
        <begin position="13"/>
        <end position="30"/>
    </location>
</feature>
<organism evidence="7 8">
    <name type="scientific">Pestalotiopsis fici (strain W106-1 / CGMCC3.15140)</name>
    <dbReference type="NCBI Taxonomy" id="1229662"/>
    <lineage>
        <taxon>Eukaryota</taxon>
        <taxon>Fungi</taxon>
        <taxon>Dikarya</taxon>
        <taxon>Ascomycota</taxon>
        <taxon>Pezizomycotina</taxon>
        <taxon>Sordariomycetes</taxon>
        <taxon>Xylariomycetidae</taxon>
        <taxon>Amphisphaeriales</taxon>
        <taxon>Sporocadaceae</taxon>
        <taxon>Pestalotiopsis</taxon>
    </lineage>
</organism>
<accession>W3XEF6</accession>
<gene>
    <name evidence="7" type="ORF">PFICI_05457</name>
</gene>
<dbReference type="PANTHER" id="PTHR31162:SF0">
    <property type="entry name" value="MALIC ACID TRANSPORT PROTEIN"/>
    <property type="match status" value="1"/>
</dbReference>
<feature type="region of interest" description="Disordered" evidence="5">
    <location>
        <begin position="1"/>
        <end position="48"/>
    </location>
</feature>
<evidence type="ECO:0000256" key="2">
    <source>
        <dbReference type="ARBA" id="ARBA00022692"/>
    </source>
</evidence>
<protein>
    <recommendedName>
        <fullName evidence="9">Malic acid transport protein</fullName>
    </recommendedName>
</protein>
<reference evidence="8" key="1">
    <citation type="journal article" date="2015" name="BMC Genomics">
        <title>Genomic and transcriptomic analysis of the endophytic fungus Pestalotiopsis fici reveals its lifestyle and high potential for synthesis of natural products.</title>
        <authorList>
            <person name="Wang X."/>
            <person name="Zhang X."/>
            <person name="Liu L."/>
            <person name="Xiang M."/>
            <person name="Wang W."/>
            <person name="Sun X."/>
            <person name="Che Y."/>
            <person name="Guo L."/>
            <person name="Liu G."/>
            <person name="Guo L."/>
            <person name="Wang C."/>
            <person name="Yin W.B."/>
            <person name="Stadler M."/>
            <person name="Zhang X."/>
            <person name="Liu X."/>
        </authorList>
    </citation>
    <scope>NUCLEOTIDE SEQUENCE [LARGE SCALE GENOMIC DNA]</scope>
    <source>
        <strain evidence="8">W106-1 / CGMCC3.15140</strain>
    </source>
</reference>
<dbReference type="PANTHER" id="PTHR31162">
    <property type="entry name" value="MALIC ACID TRANSPORT PROTEIN-RELATED"/>
    <property type="match status" value="1"/>
</dbReference>
<evidence type="ECO:0000256" key="6">
    <source>
        <dbReference type="SAM" id="Phobius"/>
    </source>
</evidence>
<comment type="subcellular location">
    <subcellularLocation>
        <location evidence="1">Membrane</location>
        <topology evidence="1">Multi-pass membrane protein</topology>
    </subcellularLocation>
</comment>
<feature type="transmembrane region" description="Helical" evidence="6">
    <location>
        <begin position="308"/>
        <end position="332"/>
    </location>
</feature>
<feature type="transmembrane region" description="Helical" evidence="6">
    <location>
        <begin position="236"/>
        <end position="255"/>
    </location>
</feature>
<feature type="transmembrane region" description="Helical" evidence="6">
    <location>
        <begin position="197"/>
        <end position="216"/>
    </location>
</feature>
<feature type="transmembrane region" description="Helical" evidence="6">
    <location>
        <begin position="130"/>
        <end position="151"/>
    </location>
</feature>
<dbReference type="GO" id="GO:0015140">
    <property type="term" value="F:malate transmembrane transporter activity"/>
    <property type="evidence" value="ECO:0007669"/>
    <property type="project" value="InterPro"/>
</dbReference>